<organism evidence="1 2">
    <name type="scientific">Eretmocerus hayati</name>
    <dbReference type="NCBI Taxonomy" id="131215"/>
    <lineage>
        <taxon>Eukaryota</taxon>
        <taxon>Metazoa</taxon>
        <taxon>Ecdysozoa</taxon>
        <taxon>Arthropoda</taxon>
        <taxon>Hexapoda</taxon>
        <taxon>Insecta</taxon>
        <taxon>Pterygota</taxon>
        <taxon>Neoptera</taxon>
        <taxon>Endopterygota</taxon>
        <taxon>Hymenoptera</taxon>
        <taxon>Apocrita</taxon>
        <taxon>Proctotrupomorpha</taxon>
        <taxon>Chalcidoidea</taxon>
        <taxon>Aphelinidae</taxon>
        <taxon>Aphelininae</taxon>
        <taxon>Eretmocerus</taxon>
    </lineage>
</organism>
<keyword evidence="2" id="KW-1185">Reference proteome</keyword>
<sequence>MDSSSIKIEKLRDKDNWQQWRFVVRTVLEDDDDVFEVIEGTLARLDAAEANCEAKLKRFLKADKSARKLIVTTVEKKPLELIMSCTTAREMWLKLNSGLI</sequence>
<dbReference type="Proteomes" id="UP001239111">
    <property type="component" value="Chromosome 1"/>
</dbReference>
<accession>A0ACC2PRD9</accession>
<proteinExistence type="predicted"/>
<gene>
    <name evidence="1" type="ORF">QAD02_021324</name>
</gene>
<comment type="caution">
    <text evidence="1">The sequence shown here is derived from an EMBL/GenBank/DDBJ whole genome shotgun (WGS) entry which is preliminary data.</text>
</comment>
<name>A0ACC2PRD9_9HYME</name>
<evidence type="ECO:0000313" key="1">
    <source>
        <dbReference type="EMBL" id="KAJ8685531.1"/>
    </source>
</evidence>
<dbReference type="EMBL" id="CM056741">
    <property type="protein sequence ID" value="KAJ8685531.1"/>
    <property type="molecule type" value="Genomic_DNA"/>
</dbReference>
<protein>
    <submittedName>
        <fullName evidence="1">Uncharacterized protein</fullName>
    </submittedName>
</protein>
<reference evidence="1" key="1">
    <citation type="submission" date="2023-04" db="EMBL/GenBank/DDBJ databases">
        <title>A chromosome-level genome assembly of the parasitoid wasp Eretmocerus hayati.</title>
        <authorList>
            <person name="Zhong Y."/>
            <person name="Liu S."/>
            <person name="Liu Y."/>
        </authorList>
    </citation>
    <scope>NUCLEOTIDE SEQUENCE</scope>
    <source>
        <strain evidence="1">ZJU_SS_LIU_2023</strain>
    </source>
</reference>
<evidence type="ECO:0000313" key="2">
    <source>
        <dbReference type="Proteomes" id="UP001239111"/>
    </source>
</evidence>